<feature type="compositionally biased region" description="Basic and acidic residues" evidence="1">
    <location>
        <begin position="97"/>
        <end position="107"/>
    </location>
</feature>
<accession>A0A7S3FVF1</accession>
<sequence>MGVRKEAYLKKTRKLIEKENARNKKLLLGGWVSTVYNIVGYLILFLLVSGIGGPLFLVNYVKNQVQEGEWIDVSQSAASTDTTDETHIVSQGVTKETANEDPKFQDL</sequence>
<evidence type="ECO:0000256" key="1">
    <source>
        <dbReference type="SAM" id="MobiDB-lite"/>
    </source>
</evidence>
<proteinExistence type="predicted"/>
<dbReference type="EMBL" id="HBIA01013564">
    <property type="protein sequence ID" value="CAE0235046.1"/>
    <property type="molecule type" value="Transcribed_RNA"/>
</dbReference>
<gene>
    <name evidence="2" type="ORF">SRAS04492_LOCUS6853</name>
</gene>
<reference evidence="2" key="1">
    <citation type="submission" date="2021-01" db="EMBL/GenBank/DDBJ databases">
        <authorList>
            <person name="Corre E."/>
            <person name="Pelletier E."/>
            <person name="Niang G."/>
            <person name="Scheremetjew M."/>
            <person name="Finn R."/>
            <person name="Kale V."/>
            <person name="Holt S."/>
            <person name="Cochrane G."/>
            <person name="Meng A."/>
            <person name="Brown T."/>
            <person name="Cohen L."/>
        </authorList>
    </citation>
    <scope>NUCLEOTIDE SEQUENCE</scope>
    <source>
        <strain evidence="2">Ras09</strain>
    </source>
</reference>
<dbReference type="AlphaFoldDB" id="A0A7S3FVF1"/>
<evidence type="ECO:0000313" key="2">
    <source>
        <dbReference type="EMBL" id="CAE0235046.1"/>
    </source>
</evidence>
<protein>
    <submittedName>
        <fullName evidence="2">Uncharacterized protein</fullName>
    </submittedName>
</protein>
<organism evidence="2">
    <name type="scientific">Strombidium rassoulzadegani</name>
    <dbReference type="NCBI Taxonomy" id="1082188"/>
    <lineage>
        <taxon>Eukaryota</taxon>
        <taxon>Sar</taxon>
        <taxon>Alveolata</taxon>
        <taxon>Ciliophora</taxon>
        <taxon>Intramacronucleata</taxon>
        <taxon>Spirotrichea</taxon>
        <taxon>Oligotrichia</taxon>
        <taxon>Strombidiidae</taxon>
        <taxon>Strombidium</taxon>
    </lineage>
</organism>
<name>A0A7S3FVF1_9SPIT</name>
<feature type="region of interest" description="Disordered" evidence="1">
    <location>
        <begin position="76"/>
        <end position="107"/>
    </location>
</feature>